<proteinExistence type="inferred from homology"/>
<evidence type="ECO:0000313" key="16">
    <source>
        <dbReference type="EMBL" id="RHZ26472.1"/>
    </source>
</evidence>
<dbReference type="EMBL" id="QUTE01008062">
    <property type="protein sequence ID" value="RHZ26472.1"/>
    <property type="molecule type" value="Genomic_DNA"/>
</dbReference>
<dbReference type="VEuPathDB" id="FungiDB:H257_18347"/>
<evidence type="ECO:0000256" key="9">
    <source>
        <dbReference type="ARBA" id="ARBA00023128"/>
    </source>
</evidence>
<evidence type="ECO:0000313" key="19">
    <source>
        <dbReference type="Proteomes" id="UP000266239"/>
    </source>
</evidence>
<evidence type="ECO:0000256" key="4">
    <source>
        <dbReference type="ARBA" id="ARBA00022692"/>
    </source>
</evidence>
<dbReference type="Gene3D" id="1.50.40.10">
    <property type="entry name" value="Mitochondrial carrier domain"/>
    <property type="match status" value="2"/>
</dbReference>
<dbReference type="Proteomes" id="UP000266196">
    <property type="component" value="Unassembled WGS sequence"/>
</dbReference>
<dbReference type="VEuPathDB" id="FungiDB:H257_18348"/>
<keyword evidence="3 12" id="KW-0813">Transport</keyword>
<dbReference type="Proteomes" id="UP000266643">
    <property type="component" value="Unassembled WGS sequence"/>
</dbReference>
<feature type="repeat" description="Solcar" evidence="11">
    <location>
        <begin position="426"/>
        <end position="507"/>
    </location>
</feature>
<evidence type="ECO:0000256" key="7">
    <source>
        <dbReference type="ARBA" id="ARBA00022946"/>
    </source>
</evidence>
<dbReference type="EMBL" id="QUTF01010734">
    <property type="protein sequence ID" value="RHZ31121.1"/>
    <property type="molecule type" value="Genomic_DNA"/>
</dbReference>
<sequence>MRGNLFLWITSSLCAYVAHATSTSGFCNDRNATTPVVKGDQTYICININDQYRAVFAPVVDQYVQLRLYESYTDTRIRPTNSSAAAYMTISSMSSRSVYKQYTTAKGKAYPILTAVVSVKQGETLDLSTIVHSFSSSIFRGIKRISSYKHIIMTLLVENDSANVGVRTRPRTHLSMTFVSSLCAPAPLAGFSPLNKARRVPLATSAATGKTWDARFSHAVPHDASYYAKCMIAGVLSCGATHTFITPLDVVKCNMQVTPGKYSGLVQGLKLVAAEEGTAALFKGWAPTAIGYSAQGFCKFGFYEIFKDFYSTLAGEENAYTYRGAIYLAGSASAEFIADVALCPMEMVKVKVQTSPAGSFPTALGPAIAAMKANAAETRYPFGSVVPLWSRQIPYTMAKFFFFEKVVEAFYTNVFTAPKESYPKSTQLGITFASGYIAGVICAIVSHPADSLVSLMGKAENKGKAMGQIASETGIVNLATKGLGTRIIMIGTLTGLQWWIYDTFKSVMGMGTSGGAPPKK</sequence>
<evidence type="ECO:0000256" key="5">
    <source>
        <dbReference type="ARBA" id="ARBA00022737"/>
    </source>
</evidence>
<dbReference type="Proteomes" id="UP000266239">
    <property type="component" value="Unassembled WGS sequence"/>
</dbReference>
<dbReference type="FunFam" id="1.50.40.10:FF:000005">
    <property type="entry name" value="Mitochondrial phosphate carrier protein 2"/>
    <property type="match status" value="1"/>
</dbReference>
<feature type="repeat" description="Solcar" evidence="11">
    <location>
        <begin position="322"/>
        <end position="409"/>
    </location>
</feature>
<protein>
    <submittedName>
        <fullName evidence="14">Uncharacterized protein</fullName>
    </submittedName>
</protein>
<evidence type="ECO:0000256" key="10">
    <source>
        <dbReference type="ARBA" id="ARBA00023136"/>
    </source>
</evidence>
<dbReference type="EMBL" id="QUTD01006457">
    <property type="protein sequence ID" value="RHY55233.1"/>
    <property type="molecule type" value="Genomic_DNA"/>
</dbReference>
<evidence type="ECO:0000313" key="21">
    <source>
        <dbReference type="Proteomes" id="UP000286510"/>
    </source>
</evidence>
<dbReference type="PROSITE" id="PS50920">
    <property type="entry name" value="SOLCAR"/>
    <property type="match status" value="3"/>
</dbReference>
<evidence type="ECO:0000313" key="18">
    <source>
        <dbReference type="Proteomes" id="UP000266196"/>
    </source>
</evidence>
<dbReference type="GO" id="GO:1990547">
    <property type="term" value="P:mitochondrial phosphate ion transmembrane transport"/>
    <property type="evidence" value="ECO:0007669"/>
    <property type="project" value="InterPro"/>
</dbReference>
<dbReference type="SUPFAM" id="SSF103506">
    <property type="entry name" value="Mitochondrial carrier"/>
    <property type="match status" value="1"/>
</dbReference>
<comment type="subcellular location">
    <subcellularLocation>
        <location evidence="1">Mitochondrion inner membrane</location>
        <topology evidence="1">Multi-pass membrane protein</topology>
    </subcellularLocation>
</comment>
<evidence type="ECO:0000256" key="12">
    <source>
        <dbReference type="RuleBase" id="RU000488"/>
    </source>
</evidence>
<evidence type="ECO:0000313" key="20">
    <source>
        <dbReference type="Proteomes" id="UP000266643"/>
    </source>
</evidence>
<gene>
    <name evidence="14" type="ORF">DYB25_007749</name>
    <name evidence="17" type="ORF">DYB26_006150</name>
    <name evidence="15" type="ORF">DYB30_002578</name>
    <name evidence="16" type="ORF">DYB31_001174</name>
</gene>
<dbReference type="Proteomes" id="UP000286510">
    <property type="component" value="Unassembled WGS sequence"/>
</dbReference>
<keyword evidence="6" id="KW-0999">Mitochondrion inner membrane</keyword>
<dbReference type="GO" id="GO:0005743">
    <property type="term" value="C:mitochondrial inner membrane"/>
    <property type="evidence" value="ECO:0007669"/>
    <property type="project" value="UniProtKB-SubCell"/>
</dbReference>
<evidence type="ECO:0000256" key="13">
    <source>
        <dbReference type="SAM" id="SignalP"/>
    </source>
</evidence>
<feature type="repeat" description="Solcar" evidence="11">
    <location>
        <begin position="225"/>
        <end position="309"/>
    </location>
</feature>
<dbReference type="InterPro" id="IPR044677">
    <property type="entry name" value="SLC25A3/Pic2/Mir1-like"/>
</dbReference>
<evidence type="ECO:0000256" key="11">
    <source>
        <dbReference type="PROSITE-ProRule" id="PRU00282"/>
    </source>
</evidence>
<keyword evidence="13" id="KW-0732">Signal</keyword>
<keyword evidence="7" id="KW-0809">Transit peptide</keyword>
<dbReference type="PANTHER" id="PTHR45671:SF10">
    <property type="entry name" value="SOLUTE CARRIER FAMILY 25 MEMBER 3"/>
    <property type="match status" value="1"/>
</dbReference>
<dbReference type="InterPro" id="IPR018108">
    <property type="entry name" value="MCP_transmembrane"/>
</dbReference>
<comment type="similarity">
    <text evidence="2 12">Belongs to the mitochondrial carrier (TC 2.A.29) family.</text>
</comment>
<keyword evidence="10 11" id="KW-0472">Membrane</keyword>
<feature type="chain" id="PRO_5036074250" evidence="13">
    <location>
        <begin position="21"/>
        <end position="520"/>
    </location>
</feature>
<name>A0A397A0F0_APHAT</name>
<evidence type="ECO:0000256" key="3">
    <source>
        <dbReference type="ARBA" id="ARBA00022448"/>
    </source>
</evidence>
<evidence type="ECO:0000256" key="1">
    <source>
        <dbReference type="ARBA" id="ARBA00004448"/>
    </source>
</evidence>
<evidence type="ECO:0000256" key="8">
    <source>
        <dbReference type="ARBA" id="ARBA00022989"/>
    </source>
</evidence>
<evidence type="ECO:0000256" key="2">
    <source>
        <dbReference type="ARBA" id="ARBA00006375"/>
    </source>
</evidence>
<keyword evidence="5" id="KW-0677">Repeat</keyword>
<comment type="caution">
    <text evidence="14">The sequence shown here is derived from an EMBL/GenBank/DDBJ whole genome shotgun (WGS) entry which is preliminary data.</text>
</comment>
<organism evidence="14 19">
    <name type="scientific">Aphanomyces astaci</name>
    <name type="common">Crayfish plague agent</name>
    <dbReference type="NCBI Taxonomy" id="112090"/>
    <lineage>
        <taxon>Eukaryota</taxon>
        <taxon>Sar</taxon>
        <taxon>Stramenopiles</taxon>
        <taxon>Oomycota</taxon>
        <taxon>Saprolegniomycetes</taxon>
        <taxon>Saprolegniales</taxon>
        <taxon>Verrucalvaceae</taxon>
        <taxon>Aphanomyces</taxon>
    </lineage>
</organism>
<keyword evidence="9" id="KW-0496">Mitochondrion</keyword>
<evidence type="ECO:0000313" key="17">
    <source>
        <dbReference type="EMBL" id="RHZ31121.1"/>
    </source>
</evidence>
<accession>A0A397A0F0</accession>
<dbReference type="Pfam" id="PF00153">
    <property type="entry name" value="Mito_carr"/>
    <property type="match status" value="3"/>
</dbReference>
<dbReference type="InterPro" id="IPR023395">
    <property type="entry name" value="MCP_dom_sf"/>
</dbReference>
<feature type="signal peptide" evidence="13">
    <location>
        <begin position="1"/>
        <end position="20"/>
    </location>
</feature>
<dbReference type="EMBL" id="QUTA01010725">
    <property type="protein sequence ID" value="RHX99286.1"/>
    <property type="molecule type" value="Genomic_DNA"/>
</dbReference>
<reference evidence="18 19" key="1">
    <citation type="submission" date="2018-08" db="EMBL/GenBank/DDBJ databases">
        <title>Aphanomyces genome sequencing and annotation.</title>
        <authorList>
            <person name="Minardi D."/>
            <person name="Oidtmann B."/>
            <person name="Van Der Giezen M."/>
            <person name="Studholme D.J."/>
        </authorList>
    </citation>
    <scope>NUCLEOTIDE SEQUENCE [LARGE SCALE GENOMIC DNA]</scope>
    <source>
        <strain evidence="16 18">197901</strain>
        <strain evidence="15 20">D2</strain>
        <strain evidence="17 21">FDL457</strain>
        <strain evidence="14 19">Yx</strain>
    </source>
</reference>
<evidence type="ECO:0000313" key="14">
    <source>
        <dbReference type="EMBL" id="RHX99286.1"/>
    </source>
</evidence>
<keyword evidence="4 11" id="KW-0812">Transmembrane</keyword>
<dbReference type="PANTHER" id="PTHR45671">
    <property type="entry name" value="SOLUTE CARRIER FAMILY 25 (MITOCHONDRIAL CARRIER PHOSPHATE CARRIER), MEMBER 3, LIKE-RELATED-RELATED"/>
    <property type="match status" value="1"/>
</dbReference>
<evidence type="ECO:0000313" key="15">
    <source>
        <dbReference type="EMBL" id="RHY55233.1"/>
    </source>
</evidence>
<dbReference type="GO" id="GO:0005315">
    <property type="term" value="F:phosphate transmembrane transporter activity"/>
    <property type="evidence" value="ECO:0007669"/>
    <property type="project" value="InterPro"/>
</dbReference>
<keyword evidence="8" id="KW-1133">Transmembrane helix</keyword>
<evidence type="ECO:0000256" key="6">
    <source>
        <dbReference type="ARBA" id="ARBA00022792"/>
    </source>
</evidence>
<dbReference type="AlphaFoldDB" id="A0A397A0F0"/>